<dbReference type="InterPro" id="IPR004370">
    <property type="entry name" value="4-OT-like_dom"/>
</dbReference>
<feature type="domain" description="4-oxalocrotonate tautomerase-like" evidence="2">
    <location>
        <begin position="2"/>
        <end position="32"/>
    </location>
</feature>
<evidence type="ECO:0000259" key="2">
    <source>
        <dbReference type="Pfam" id="PF01361"/>
    </source>
</evidence>
<reference evidence="3 4" key="1">
    <citation type="submission" date="2011-06" db="EMBL/GenBank/DDBJ databases">
        <authorList>
            <person name="Harkins D.M."/>
            <person name="Madupu R."/>
            <person name="Durkin A.S."/>
            <person name="Torralba M."/>
            <person name="Methe B."/>
            <person name="Sutton G.G."/>
            <person name="Nelson K.E."/>
        </authorList>
    </citation>
    <scope>NUCLEOTIDE SEQUENCE [LARGE SCALE GENOMIC DNA]</scope>
    <source>
        <strain evidence="3 4">SK1060</strain>
    </source>
</reference>
<dbReference type="EMBL" id="AFUP01000003">
    <property type="protein sequence ID" value="EGV09388.1"/>
    <property type="molecule type" value="Genomic_DNA"/>
</dbReference>
<dbReference type="GO" id="GO:0016853">
    <property type="term" value="F:isomerase activity"/>
    <property type="evidence" value="ECO:0007669"/>
    <property type="project" value="UniProtKB-KW"/>
</dbReference>
<accession>F9P631</accession>
<name>F9P631_STRCV</name>
<dbReference type="AlphaFoldDB" id="F9P631"/>
<dbReference type="Gene3D" id="3.30.429.10">
    <property type="entry name" value="Macrophage Migration Inhibitory Factor"/>
    <property type="match status" value="1"/>
</dbReference>
<evidence type="ECO:0000313" key="3">
    <source>
        <dbReference type="EMBL" id="EGV09388.1"/>
    </source>
</evidence>
<dbReference type="Proteomes" id="UP000003287">
    <property type="component" value="Unassembled WGS sequence"/>
</dbReference>
<dbReference type="Pfam" id="PF01361">
    <property type="entry name" value="Tautomerase"/>
    <property type="match status" value="1"/>
</dbReference>
<gene>
    <name evidence="3" type="ORF">HMPREF1042_0926</name>
</gene>
<sequence length="98" mass="11334">MPFVRIDLFEGRTLEQKKALAKEITAAVVKILAHHNLLFMSLLMICQKEVISHKEKCVQNNKKESWIKSEILLFQNSKNACVVYNLISFLNMVKSELI</sequence>
<dbReference type="SUPFAM" id="SSF55331">
    <property type="entry name" value="Tautomerase/MIF"/>
    <property type="match status" value="1"/>
</dbReference>
<organism evidence="3 4">
    <name type="scientific">Streptococcus constellatus subsp. pharyngis SK1060 = CCUG 46377</name>
    <dbReference type="NCBI Taxonomy" id="1035184"/>
    <lineage>
        <taxon>Bacteria</taxon>
        <taxon>Bacillati</taxon>
        <taxon>Bacillota</taxon>
        <taxon>Bacilli</taxon>
        <taxon>Lactobacillales</taxon>
        <taxon>Streptococcaceae</taxon>
        <taxon>Streptococcus</taxon>
        <taxon>Streptococcus anginosus group</taxon>
    </lineage>
</organism>
<evidence type="ECO:0000313" key="4">
    <source>
        <dbReference type="Proteomes" id="UP000003287"/>
    </source>
</evidence>
<protein>
    <submittedName>
        <fullName evidence="3">Tautomerase enzyme domain protein</fullName>
    </submittedName>
</protein>
<dbReference type="InterPro" id="IPR014347">
    <property type="entry name" value="Tautomerase/MIF_sf"/>
</dbReference>
<dbReference type="eggNOG" id="COG1942">
    <property type="taxonomic scope" value="Bacteria"/>
</dbReference>
<keyword evidence="1" id="KW-0413">Isomerase</keyword>
<evidence type="ECO:0000256" key="1">
    <source>
        <dbReference type="ARBA" id="ARBA00023235"/>
    </source>
</evidence>
<proteinExistence type="predicted"/>